<dbReference type="Proteomes" id="UP000005945">
    <property type="component" value="Unassembled WGS sequence"/>
</dbReference>
<comment type="caution">
    <text evidence="1">The sequence shown here is derived from an EMBL/GenBank/DDBJ whole genome shotgun (WGS) entry which is preliminary data.</text>
</comment>
<evidence type="ECO:0000313" key="2">
    <source>
        <dbReference type="Proteomes" id="UP000005945"/>
    </source>
</evidence>
<name>A8SF93_9FIRM</name>
<reference evidence="1 2" key="1">
    <citation type="submission" date="2007-09" db="EMBL/GenBank/DDBJ databases">
        <title>Draft genome sequence of Faecalibacterium prausnitzii M21/2.</title>
        <authorList>
            <person name="Sudarsanam P."/>
            <person name="Ley R."/>
            <person name="Guruge J."/>
            <person name="Turnbaugh P.J."/>
            <person name="Mahowald M."/>
            <person name="Liep D."/>
            <person name="Gordon J."/>
        </authorList>
    </citation>
    <scope>NUCLEOTIDE SEQUENCE [LARGE SCALE GENOMIC DNA]</scope>
    <source>
        <strain evidence="1 2">M21/2</strain>
    </source>
</reference>
<gene>
    <name evidence="1" type="ORF">FAEPRAM212_02692</name>
</gene>
<reference evidence="1 2" key="2">
    <citation type="submission" date="2007-09" db="EMBL/GenBank/DDBJ databases">
        <authorList>
            <person name="Fulton L."/>
            <person name="Clifton S."/>
            <person name="Fulton B."/>
            <person name="Xu J."/>
            <person name="Minx P."/>
            <person name="Pepin K.H."/>
            <person name="Johnson M."/>
            <person name="Thiruvilangam P."/>
            <person name="Bhonagiri V."/>
            <person name="Nash W.E."/>
            <person name="Mardis E.R."/>
            <person name="Wilson R.K."/>
        </authorList>
    </citation>
    <scope>NUCLEOTIDE SEQUENCE [LARGE SCALE GENOMIC DNA]</scope>
    <source>
        <strain evidence="1 2">M21/2</strain>
    </source>
</reference>
<protein>
    <submittedName>
        <fullName evidence="1">Uncharacterized protein</fullName>
    </submittedName>
</protein>
<accession>A8SF93</accession>
<dbReference type="HOGENOM" id="CLU_3200062_0_0_9"/>
<evidence type="ECO:0000313" key="1">
    <source>
        <dbReference type="EMBL" id="EDP19909.1"/>
    </source>
</evidence>
<dbReference type="EMBL" id="ABED02000029">
    <property type="protein sequence ID" value="EDP19909.1"/>
    <property type="molecule type" value="Genomic_DNA"/>
</dbReference>
<sequence>MGLYNLHYKQSAAIHTGASIETRNVMSTQKQMNNHSHNKPQHEML</sequence>
<dbReference type="AlphaFoldDB" id="A8SF93"/>
<organism evidence="1 2">
    <name type="scientific">Faecalibacterium prausnitzii M21/2</name>
    <dbReference type="NCBI Taxonomy" id="411485"/>
    <lineage>
        <taxon>Bacteria</taxon>
        <taxon>Bacillati</taxon>
        <taxon>Bacillota</taxon>
        <taxon>Clostridia</taxon>
        <taxon>Eubacteriales</taxon>
        <taxon>Oscillospiraceae</taxon>
        <taxon>Faecalibacterium</taxon>
    </lineage>
</organism>
<proteinExistence type="predicted"/>